<dbReference type="OrthoDB" id="5329176at2759"/>
<dbReference type="GeneID" id="19197922"/>
<evidence type="ECO:0000313" key="3">
    <source>
        <dbReference type="Proteomes" id="UP000019471"/>
    </source>
</evidence>
<proteinExistence type="predicted"/>
<reference evidence="2 3" key="1">
    <citation type="submission" date="2013-03" db="EMBL/GenBank/DDBJ databases">
        <title>The Genome Sequence of Cladophialophora psammophila CBS 110553.</title>
        <authorList>
            <consortium name="The Broad Institute Genomics Platform"/>
            <person name="Cuomo C."/>
            <person name="de Hoog S."/>
            <person name="Gorbushina A."/>
            <person name="Walker B."/>
            <person name="Young S.K."/>
            <person name="Zeng Q."/>
            <person name="Gargeya S."/>
            <person name="Fitzgerald M."/>
            <person name="Haas B."/>
            <person name="Abouelleil A."/>
            <person name="Allen A.W."/>
            <person name="Alvarado L."/>
            <person name="Arachchi H.M."/>
            <person name="Berlin A.M."/>
            <person name="Chapman S.B."/>
            <person name="Gainer-Dewar J."/>
            <person name="Goldberg J."/>
            <person name="Griggs A."/>
            <person name="Gujja S."/>
            <person name="Hansen M."/>
            <person name="Howarth C."/>
            <person name="Imamovic A."/>
            <person name="Ireland A."/>
            <person name="Larimer J."/>
            <person name="McCowan C."/>
            <person name="Murphy C."/>
            <person name="Pearson M."/>
            <person name="Poon T.W."/>
            <person name="Priest M."/>
            <person name="Roberts A."/>
            <person name="Saif S."/>
            <person name="Shea T."/>
            <person name="Sisk P."/>
            <person name="Sykes S."/>
            <person name="Wortman J."/>
            <person name="Nusbaum C."/>
            <person name="Birren B."/>
        </authorList>
    </citation>
    <scope>NUCLEOTIDE SEQUENCE [LARGE SCALE GENOMIC DNA]</scope>
    <source>
        <strain evidence="2 3">CBS 110553</strain>
    </source>
</reference>
<organism evidence="2 3">
    <name type="scientific">Cladophialophora psammophila CBS 110553</name>
    <dbReference type="NCBI Taxonomy" id="1182543"/>
    <lineage>
        <taxon>Eukaryota</taxon>
        <taxon>Fungi</taxon>
        <taxon>Dikarya</taxon>
        <taxon>Ascomycota</taxon>
        <taxon>Pezizomycotina</taxon>
        <taxon>Eurotiomycetes</taxon>
        <taxon>Chaetothyriomycetidae</taxon>
        <taxon>Chaetothyriales</taxon>
        <taxon>Herpotrichiellaceae</taxon>
        <taxon>Cladophialophora</taxon>
    </lineage>
</organism>
<evidence type="ECO:0000256" key="1">
    <source>
        <dbReference type="SAM" id="Phobius"/>
    </source>
</evidence>
<keyword evidence="3" id="KW-1185">Reference proteome</keyword>
<dbReference type="Proteomes" id="UP000019471">
    <property type="component" value="Unassembled WGS sequence"/>
</dbReference>
<feature type="transmembrane region" description="Helical" evidence="1">
    <location>
        <begin position="33"/>
        <end position="55"/>
    </location>
</feature>
<keyword evidence="1" id="KW-1133">Transmembrane helix</keyword>
<dbReference type="AlphaFoldDB" id="W9VD81"/>
<dbReference type="EMBL" id="AMGX01000044">
    <property type="protein sequence ID" value="EXJ53567.1"/>
    <property type="molecule type" value="Genomic_DNA"/>
</dbReference>
<dbReference type="HOGENOM" id="CLU_2855797_0_0_1"/>
<gene>
    <name evidence="2" type="ORF">A1O5_13239</name>
</gene>
<accession>W9VD81</accession>
<dbReference type="RefSeq" id="XP_007751995.1">
    <property type="nucleotide sequence ID" value="XM_007753805.1"/>
</dbReference>
<keyword evidence="1" id="KW-0472">Membrane</keyword>
<feature type="non-terminal residue" evidence="2">
    <location>
        <position position="1"/>
    </location>
</feature>
<sequence length="65" mass="7537">TDRCGIQGSHNNWVEHASLECPNHRLQYLRLSAWLIELFFLLINACIKISIELLYHKISSCSHSI</sequence>
<comment type="caution">
    <text evidence="2">The sequence shown here is derived from an EMBL/GenBank/DDBJ whole genome shotgun (WGS) entry which is preliminary data.</text>
</comment>
<evidence type="ECO:0000313" key="2">
    <source>
        <dbReference type="EMBL" id="EXJ53567.1"/>
    </source>
</evidence>
<protein>
    <submittedName>
        <fullName evidence="2">Uncharacterized protein</fullName>
    </submittedName>
</protein>
<keyword evidence="1" id="KW-0812">Transmembrane</keyword>
<name>W9VD81_9EURO</name>